<feature type="compositionally biased region" description="Low complexity" evidence="1">
    <location>
        <begin position="135"/>
        <end position="151"/>
    </location>
</feature>
<accession>A0AB33V6M0</accession>
<reference evidence="2" key="1">
    <citation type="submission" date="2023-06" db="EMBL/GenBank/DDBJ databases">
        <authorList>
            <person name="Mercer L.K."/>
            <person name="Harding E.F."/>
            <person name="Sridhar T."/>
            <person name="White P.A."/>
        </authorList>
    </citation>
    <scope>NUCLEOTIDE SEQUENCE</scope>
</reference>
<dbReference type="EMBL" id="BK064844">
    <property type="protein sequence ID" value="DBA59398.1"/>
    <property type="molecule type" value="Genomic_DNA"/>
</dbReference>
<organism evidence="2">
    <name type="scientific">Latid herpesvirus 1</name>
    <dbReference type="NCBI Taxonomy" id="3096545"/>
    <lineage>
        <taxon>Viruses</taxon>
        <taxon>Duplodnaviria</taxon>
        <taxon>Heunggongvirae</taxon>
        <taxon>Peploviricota</taxon>
        <taxon>Herviviricetes</taxon>
        <taxon>Herpesvirales</taxon>
    </lineage>
</organism>
<feature type="region of interest" description="Disordered" evidence="1">
    <location>
        <begin position="110"/>
        <end position="158"/>
    </location>
</feature>
<sequence>MFSHSVTAPTSIHELCETPVVNRDALGNYAIESRFDMQDDYESSQSALRKFKEALRSERIPFNGVFCGQTHCLRFMPPPGKSVSLSIFGGLEGQVFVIDDFVYITFKAPPDAEPETHQSNRLPIVGKRRHSWGEQPSDSETPTTDTTQSPNPQIPRRGVVRTLTHRISRLIFG</sequence>
<proteinExistence type="predicted"/>
<evidence type="ECO:0000256" key="1">
    <source>
        <dbReference type="SAM" id="MobiDB-lite"/>
    </source>
</evidence>
<protein>
    <submittedName>
        <fullName evidence="2">ORF36</fullName>
    </submittedName>
</protein>
<name>A0AB33V6M0_9VIRU</name>
<evidence type="ECO:0000313" key="2">
    <source>
        <dbReference type="EMBL" id="DBA59398.1"/>
    </source>
</evidence>
<reference evidence="2" key="2">
    <citation type="journal article" date="2024" name="Virology">
        <title>Novel viruses discovered in metatranscriptomic analysis of farmed barramundi in Asia and Australia.</title>
        <authorList>
            <person name="Mercer L.K."/>
            <person name="Harding E.F."/>
            <person name="Sridhar T."/>
            <person name="White P.A."/>
        </authorList>
    </citation>
    <scope>NUCLEOTIDE SEQUENCE</scope>
</reference>